<name>A0ABQ0LEL3_MYCCL</name>
<sequence>MAIVHPDDEAFIKNDVLSNDAIRDLFTDRLGLTPTSITASTRQGSFHRVYFIGLPQADHQDNPWSGMDVVLRVARPSITKIKTENEVAVLRLLREAGLPVPRVAFYSSDPSNPLGYEYDCIERVSYPSLADLWTSFTPAQFDSLLDQFVDIHIKLFELDVPRVYGSLALDGSAAPVFEETMWQAQDIKRYFHAEPYNLTAETFESLNPTSYYTSWPAYISAFLKAYHHVISNHPNVVFLRDLLEPLQALIAALDAGEIPWIRRLIDAPELRPRLFHKDFHFGNILADTDGTVHGIIDWEFAGLGASFAKHSPLINNLVGYLRWLHGENETAKRLVATWPAEFQARLEKRAPEIAKVWAREIDRDTVLGMEGNALSDLREFLRASLEVGVRGQENVETAKSTWKPVVEKSFKLLGF</sequence>
<dbReference type="Gene3D" id="3.30.200.20">
    <property type="entry name" value="Phosphorylase Kinase, domain 1"/>
    <property type="match status" value="1"/>
</dbReference>
<evidence type="ECO:0000313" key="3">
    <source>
        <dbReference type="Proteomes" id="UP000815677"/>
    </source>
</evidence>
<keyword evidence="3" id="KW-1185">Reference proteome</keyword>
<feature type="domain" description="Aminoglycoside phosphotransferase" evidence="1">
    <location>
        <begin position="66"/>
        <end position="304"/>
    </location>
</feature>
<accession>A0ABQ0LEL3</accession>
<gene>
    <name evidence="2" type="ORF">MCHLO_06778</name>
</gene>
<dbReference type="Proteomes" id="UP000815677">
    <property type="component" value="Unassembled WGS sequence"/>
</dbReference>
<evidence type="ECO:0000313" key="2">
    <source>
        <dbReference type="EMBL" id="GAT49467.1"/>
    </source>
</evidence>
<dbReference type="SUPFAM" id="SSF56112">
    <property type="entry name" value="Protein kinase-like (PK-like)"/>
    <property type="match status" value="1"/>
</dbReference>
<proteinExistence type="predicted"/>
<dbReference type="InterPro" id="IPR002575">
    <property type="entry name" value="Aminoglycoside_PTrfase"/>
</dbReference>
<dbReference type="InterPro" id="IPR051678">
    <property type="entry name" value="AGP_Transferase"/>
</dbReference>
<organism evidence="2 3">
    <name type="scientific">Mycena chlorophos</name>
    <name type="common">Agaric fungus</name>
    <name type="synonym">Agaricus chlorophos</name>
    <dbReference type="NCBI Taxonomy" id="658473"/>
    <lineage>
        <taxon>Eukaryota</taxon>
        <taxon>Fungi</taxon>
        <taxon>Dikarya</taxon>
        <taxon>Basidiomycota</taxon>
        <taxon>Agaricomycotina</taxon>
        <taxon>Agaricomycetes</taxon>
        <taxon>Agaricomycetidae</taxon>
        <taxon>Agaricales</taxon>
        <taxon>Marasmiineae</taxon>
        <taxon>Mycenaceae</taxon>
        <taxon>Mycena</taxon>
    </lineage>
</organism>
<dbReference type="InterPro" id="IPR011009">
    <property type="entry name" value="Kinase-like_dom_sf"/>
</dbReference>
<dbReference type="Gene3D" id="3.90.1200.10">
    <property type="match status" value="1"/>
</dbReference>
<reference evidence="2" key="1">
    <citation type="submission" date="2014-09" db="EMBL/GenBank/DDBJ databases">
        <title>Genome sequence of the luminous mushroom Mycena chlorophos for searching fungal bioluminescence genes.</title>
        <authorList>
            <person name="Tanaka Y."/>
            <person name="Kasuga D."/>
            <person name="Oba Y."/>
            <person name="Hase S."/>
            <person name="Sato K."/>
            <person name="Oba Y."/>
            <person name="Sakakibara Y."/>
        </authorList>
    </citation>
    <scope>NUCLEOTIDE SEQUENCE</scope>
</reference>
<evidence type="ECO:0000259" key="1">
    <source>
        <dbReference type="Pfam" id="PF01636"/>
    </source>
</evidence>
<dbReference type="PANTHER" id="PTHR21310">
    <property type="entry name" value="AMINOGLYCOSIDE PHOSPHOTRANSFERASE-RELATED-RELATED"/>
    <property type="match status" value="1"/>
</dbReference>
<dbReference type="PANTHER" id="PTHR21310:SF15">
    <property type="entry name" value="AMINOGLYCOSIDE PHOSPHOTRANSFERASE DOMAIN-CONTAINING PROTEIN"/>
    <property type="match status" value="1"/>
</dbReference>
<dbReference type="EMBL" id="DF845521">
    <property type="protein sequence ID" value="GAT49467.1"/>
    <property type="molecule type" value="Genomic_DNA"/>
</dbReference>
<dbReference type="Pfam" id="PF01636">
    <property type="entry name" value="APH"/>
    <property type="match status" value="1"/>
</dbReference>
<protein>
    <recommendedName>
        <fullName evidence="1">Aminoglycoside phosphotransferase domain-containing protein</fullName>
    </recommendedName>
</protein>